<sequence length="225" mass="24562">MGDLLTKPEFLNPLLLSLKVSLISSVIVFLIGIGIAWVMTTKRVKGKTLLETIFLLPMVLPPTVIGFILLVLVGRKTWFGRLVERIFDHSFIFSWWAAVAAAVVVSFPLVYQSLKAGFQSIERELQDSARSMGANEWQVLLHITMPLAWRALVTGYVLGFARGLGEFGATLMVAGNIPGRTQTIPTGIYFAVDSGNTSLAWLLSGATIAISFIMLLFTGKLKGTS</sequence>
<organism evidence="1 2">
    <name type="scientific">Paenibacillus mesotrionivorans</name>
    <dbReference type="NCBI Taxonomy" id="3160968"/>
    <lineage>
        <taxon>Bacteria</taxon>
        <taxon>Bacillati</taxon>
        <taxon>Bacillota</taxon>
        <taxon>Bacilli</taxon>
        <taxon>Bacillales</taxon>
        <taxon>Paenibacillaceae</taxon>
        <taxon>Paenibacillus</taxon>
    </lineage>
</organism>
<dbReference type="Proteomes" id="UP001631969">
    <property type="component" value="Unassembled WGS sequence"/>
</dbReference>
<comment type="caution">
    <text evidence="1">The sequence shown here is derived from an EMBL/GenBank/DDBJ whole genome shotgun (WGS) entry which is preliminary data.</text>
</comment>
<keyword evidence="2" id="KW-1185">Reference proteome</keyword>
<name>A0ACC7NXA3_9BACL</name>
<dbReference type="EMBL" id="JBJURJ010000005">
    <property type="protein sequence ID" value="MFM9328336.1"/>
    <property type="molecule type" value="Genomic_DNA"/>
</dbReference>
<accession>A0ACC7NXA3</accession>
<evidence type="ECO:0000313" key="1">
    <source>
        <dbReference type="EMBL" id="MFM9328336.1"/>
    </source>
</evidence>
<evidence type="ECO:0000313" key="2">
    <source>
        <dbReference type="Proteomes" id="UP001631969"/>
    </source>
</evidence>
<reference evidence="1" key="1">
    <citation type="submission" date="2024-12" db="EMBL/GenBank/DDBJ databases">
        <authorList>
            <person name="Wu N."/>
        </authorList>
    </citation>
    <scope>NUCLEOTIDE SEQUENCE</scope>
    <source>
        <strain evidence="1">P15</strain>
    </source>
</reference>
<proteinExistence type="predicted"/>
<gene>
    <name evidence="1" type="primary">modB</name>
    <name evidence="1" type="ORF">ACI1P1_08570</name>
</gene>
<protein>
    <submittedName>
        <fullName evidence="1">Molybdate ABC transporter permease subunit</fullName>
    </submittedName>
</protein>